<dbReference type="EMBL" id="CAJOBJ010065745">
    <property type="protein sequence ID" value="CAF4438005.1"/>
    <property type="molecule type" value="Genomic_DNA"/>
</dbReference>
<organism evidence="1 2">
    <name type="scientific">Rotaria magnacalcarata</name>
    <dbReference type="NCBI Taxonomy" id="392030"/>
    <lineage>
        <taxon>Eukaryota</taxon>
        <taxon>Metazoa</taxon>
        <taxon>Spiralia</taxon>
        <taxon>Gnathifera</taxon>
        <taxon>Rotifera</taxon>
        <taxon>Eurotatoria</taxon>
        <taxon>Bdelloidea</taxon>
        <taxon>Philodinida</taxon>
        <taxon>Philodinidae</taxon>
        <taxon>Rotaria</taxon>
    </lineage>
</organism>
<reference evidence="1" key="1">
    <citation type="submission" date="2021-02" db="EMBL/GenBank/DDBJ databases">
        <authorList>
            <person name="Nowell W R."/>
        </authorList>
    </citation>
    <scope>NUCLEOTIDE SEQUENCE</scope>
</reference>
<feature type="non-terminal residue" evidence="1">
    <location>
        <position position="69"/>
    </location>
</feature>
<evidence type="ECO:0000313" key="2">
    <source>
        <dbReference type="Proteomes" id="UP000681720"/>
    </source>
</evidence>
<sequence>VNFHFPKSQENTVANAQGSIAQLSTLTQFLCDEPSVFTPISPRFKTEAQDSNNIQNPSSVPPCQICRQQ</sequence>
<comment type="caution">
    <text evidence="1">The sequence shown here is derived from an EMBL/GenBank/DDBJ whole genome shotgun (WGS) entry which is preliminary data.</text>
</comment>
<dbReference type="AlphaFoldDB" id="A0A8S2W8Y3"/>
<proteinExistence type="predicted"/>
<gene>
    <name evidence="1" type="ORF">GIL414_LOCUS31845</name>
</gene>
<dbReference type="Proteomes" id="UP000681720">
    <property type="component" value="Unassembled WGS sequence"/>
</dbReference>
<name>A0A8S2W8Y3_9BILA</name>
<accession>A0A8S2W8Y3</accession>
<feature type="non-terminal residue" evidence="1">
    <location>
        <position position="1"/>
    </location>
</feature>
<protein>
    <submittedName>
        <fullName evidence="1">Uncharacterized protein</fullName>
    </submittedName>
</protein>
<evidence type="ECO:0000313" key="1">
    <source>
        <dbReference type="EMBL" id="CAF4438005.1"/>
    </source>
</evidence>